<evidence type="ECO:0000313" key="5">
    <source>
        <dbReference type="Proteomes" id="UP000810207"/>
    </source>
</evidence>
<keyword evidence="1" id="KW-0175">Coiled coil</keyword>
<organism evidence="4 5">
    <name type="scientific">Paenibacillus xylanexedens</name>
    <dbReference type="NCBI Taxonomy" id="528191"/>
    <lineage>
        <taxon>Bacteria</taxon>
        <taxon>Bacillati</taxon>
        <taxon>Bacillota</taxon>
        <taxon>Bacilli</taxon>
        <taxon>Bacillales</taxon>
        <taxon>Paenibacillaceae</taxon>
        <taxon>Paenibacillus</taxon>
    </lineage>
</organism>
<proteinExistence type="predicted"/>
<accession>A0ABS4RM67</accession>
<keyword evidence="5" id="KW-1185">Reference proteome</keyword>
<keyword evidence="3" id="KW-0812">Transmembrane</keyword>
<reference evidence="4 5" key="1">
    <citation type="submission" date="2021-03" db="EMBL/GenBank/DDBJ databases">
        <title>Genomic Encyclopedia of Type Strains, Phase IV (KMG-IV): sequencing the most valuable type-strain genomes for metagenomic binning, comparative biology and taxonomic classification.</title>
        <authorList>
            <person name="Goeker M."/>
        </authorList>
    </citation>
    <scope>NUCLEOTIDE SEQUENCE [LARGE SCALE GENOMIC DNA]</scope>
    <source>
        <strain evidence="4 5">DSM 21292</strain>
    </source>
</reference>
<name>A0ABS4RM67_PAEXY</name>
<comment type="caution">
    <text evidence="4">The sequence shown here is derived from an EMBL/GenBank/DDBJ whole genome shotgun (WGS) entry which is preliminary data.</text>
</comment>
<protein>
    <submittedName>
        <fullName evidence="4">Uncharacterized protein HemX</fullName>
    </submittedName>
</protein>
<keyword evidence="3" id="KW-1133">Transmembrane helix</keyword>
<dbReference type="EMBL" id="JAGIKV010000002">
    <property type="protein sequence ID" value="MBP2244000.1"/>
    <property type="molecule type" value="Genomic_DNA"/>
</dbReference>
<feature type="region of interest" description="Disordered" evidence="2">
    <location>
        <begin position="1"/>
        <end position="21"/>
    </location>
</feature>
<feature type="transmembrane region" description="Helical" evidence="3">
    <location>
        <begin position="30"/>
        <end position="51"/>
    </location>
</feature>
<gene>
    <name evidence="4" type="ORF">J2Z28_000610</name>
</gene>
<evidence type="ECO:0000313" key="4">
    <source>
        <dbReference type="EMBL" id="MBP2244000.1"/>
    </source>
</evidence>
<dbReference type="Gene3D" id="1.20.1170.10">
    <property type="match status" value="1"/>
</dbReference>
<sequence>MTRSDDMKPSAPSSDIHHTRSAKGKAGSSIKLFLVMWIVLIALGVVGTYYYSNHLQQQMINQLQAHNQQQIAALKTDYENQLTTISKEVEDLQGQVQSFNELLTFTKDNASNKTDNSNKLYTQLSEVKKQLETLQKKMDLLK</sequence>
<evidence type="ECO:0000256" key="1">
    <source>
        <dbReference type="SAM" id="Coils"/>
    </source>
</evidence>
<dbReference type="Proteomes" id="UP000810207">
    <property type="component" value="Unassembled WGS sequence"/>
</dbReference>
<evidence type="ECO:0000256" key="2">
    <source>
        <dbReference type="SAM" id="MobiDB-lite"/>
    </source>
</evidence>
<evidence type="ECO:0000256" key="3">
    <source>
        <dbReference type="SAM" id="Phobius"/>
    </source>
</evidence>
<feature type="coiled-coil region" evidence="1">
    <location>
        <begin position="75"/>
        <end position="137"/>
    </location>
</feature>
<keyword evidence="3" id="KW-0472">Membrane</keyword>